<proteinExistence type="predicted"/>
<dbReference type="SMART" id="SM00490">
    <property type="entry name" value="HELICc"/>
    <property type="match status" value="1"/>
</dbReference>
<dbReference type="EMBL" id="MN740023">
    <property type="protein sequence ID" value="QHT84678.1"/>
    <property type="molecule type" value="Genomic_DNA"/>
</dbReference>
<dbReference type="PANTHER" id="PTHR45766:SF6">
    <property type="entry name" value="SWI_SNF-RELATED MATRIX-ASSOCIATED ACTIN-DEPENDENT REGULATOR OF CHROMATIN SUBFAMILY A-LIKE PROTEIN 1"/>
    <property type="match status" value="1"/>
</dbReference>
<feature type="domain" description="Helicase ATP-binding" evidence="2">
    <location>
        <begin position="66"/>
        <end position="235"/>
    </location>
</feature>
<dbReference type="InterPro" id="IPR027417">
    <property type="entry name" value="P-loop_NTPase"/>
</dbReference>
<dbReference type="PROSITE" id="PS00690">
    <property type="entry name" value="DEAH_ATP_HELICASE"/>
    <property type="match status" value="1"/>
</dbReference>
<accession>A0A6C0HVB3</accession>
<organism evidence="4">
    <name type="scientific">viral metagenome</name>
    <dbReference type="NCBI Taxonomy" id="1070528"/>
    <lineage>
        <taxon>unclassified sequences</taxon>
        <taxon>metagenomes</taxon>
        <taxon>organismal metagenomes</taxon>
    </lineage>
</organism>
<dbReference type="Gene3D" id="3.40.50.300">
    <property type="entry name" value="P-loop containing nucleotide triphosphate hydrolases"/>
    <property type="match status" value="1"/>
</dbReference>
<dbReference type="InterPro" id="IPR038718">
    <property type="entry name" value="SNF2-like_sf"/>
</dbReference>
<evidence type="ECO:0000256" key="1">
    <source>
        <dbReference type="ARBA" id="ARBA00022801"/>
    </source>
</evidence>
<dbReference type="GO" id="GO:0005524">
    <property type="term" value="F:ATP binding"/>
    <property type="evidence" value="ECO:0007669"/>
    <property type="project" value="InterPro"/>
</dbReference>
<reference evidence="4" key="1">
    <citation type="journal article" date="2020" name="Nature">
        <title>Giant virus diversity and host interactions through global metagenomics.</title>
        <authorList>
            <person name="Schulz F."/>
            <person name="Roux S."/>
            <person name="Paez-Espino D."/>
            <person name="Jungbluth S."/>
            <person name="Walsh D.A."/>
            <person name="Denef V.J."/>
            <person name="McMahon K.D."/>
            <person name="Konstantinidis K.T."/>
            <person name="Eloe-Fadrosh E.A."/>
            <person name="Kyrpides N.C."/>
            <person name="Woyke T."/>
        </authorList>
    </citation>
    <scope>NUCLEOTIDE SEQUENCE</scope>
    <source>
        <strain evidence="4">GVMAG-M-3300023184-177</strain>
    </source>
</reference>
<evidence type="ECO:0008006" key="5">
    <source>
        <dbReference type="Google" id="ProtNLM"/>
    </source>
</evidence>
<dbReference type="PROSITE" id="PS51194">
    <property type="entry name" value="HELICASE_CTER"/>
    <property type="match status" value="1"/>
</dbReference>
<dbReference type="GO" id="GO:0016787">
    <property type="term" value="F:hydrolase activity"/>
    <property type="evidence" value="ECO:0007669"/>
    <property type="project" value="UniProtKB-KW"/>
</dbReference>
<dbReference type="InterPro" id="IPR000330">
    <property type="entry name" value="SNF2_N"/>
</dbReference>
<dbReference type="Gene3D" id="3.40.50.10810">
    <property type="entry name" value="Tandem AAA-ATPase domain"/>
    <property type="match status" value="1"/>
</dbReference>
<keyword evidence="1" id="KW-0378">Hydrolase</keyword>
<evidence type="ECO:0000259" key="3">
    <source>
        <dbReference type="PROSITE" id="PS51194"/>
    </source>
</evidence>
<dbReference type="InterPro" id="IPR002464">
    <property type="entry name" value="DNA/RNA_helicase_DEAH_CS"/>
</dbReference>
<evidence type="ECO:0000259" key="2">
    <source>
        <dbReference type="PROSITE" id="PS51192"/>
    </source>
</evidence>
<dbReference type="AlphaFoldDB" id="A0A6C0HVB3"/>
<dbReference type="Pfam" id="PF00271">
    <property type="entry name" value="Helicase_C"/>
    <property type="match status" value="1"/>
</dbReference>
<dbReference type="GO" id="GO:0006281">
    <property type="term" value="P:DNA repair"/>
    <property type="evidence" value="ECO:0007669"/>
    <property type="project" value="TreeGrafter"/>
</dbReference>
<dbReference type="InterPro" id="IPR014001">
    <property type="entry name" value="Helicase_ATP-bd"/>
</dbReference>
<dbReference type="PROSITE" id="PS51192">
    <property type="entry name" value="HELICASE_ATP_BIND_1"/>
    <property type="match status" value="1"/>
</dbReference>
<dbReference type="Pfam" id="PF00176">
    <property type="entry name" value="SNF2-rel_dom"/>
    <property type="match status" value="1"/>
</dbReference>
<feature type="domain" description="Helicase C-terminal" evidence="3">
    <location>
        <begin position="492"/>
        <end position="677"/>
    </location>
</feature>
<evidence type="ECO:0000313" key="4">
    <source>
        <dbReference type="EMBL" id="QHT84678.1"/>
    </source>
</evidence>
<dbReference type="InterPro" id="IPR001650">
    <property type="entry name" value="Helicase_C-like"/>
</dbReference>
<protein>
    <recommendedName>
        <fullName evidence="5">Helicase ATP-binding domain-containing protein</fullName>
    </recommendedName>
</protein>
<dbReference type="PANTHER" id="PTHR45766">
    <property type="entry name" value="DNA ANNEALING HELICASE AND ENDONUCLEASE ZRANB3 FAMILY MEMBER"/>
    <property type="match status" value="1"/>
</dbReference>
<sequence length="821" mass="95595">MSNEIRDSKETGINLEINGRLFPSWLLLNFKSYEIPEILRKEGDDPCNETIVKELTVYQKFLGQFLNYRSPFKDMLIYHGLGSGKTVSAINIYNVLYNYTPKWNVFLLIKASLKNDPWLKDLNDWIGTQDRDAKMANIKFIHYDSPYADRDFLETVKKSDSSRESLFIIDEAHNFIRNVYNNISSKKGKRAQVIYDYIQQEKKDSNKTRVILLSGTPAVNNPFEFALIFNLLRPETFPTSEAIFNQLYISSTNFESLNENKKNLFQRRIMGLASYYIGSTPDKFARKTTHYKELTMGAYQLEVYNYLEEIEQQKEKMRKKFSRGKLGGDDMSTYASYTRQACNFVFPNISSTINGEKRPRPGMFRIEDKDAILVDEGKKVDKIQSMKKSSEAMALYIKKCQEFINATINYFKELHREDKENNHTLQTDIKNFFDKYEGSFTIMVEKTIGSKSEKADKVSKLFESLYNHGPKMLNIIFNIIKSPGSALVYSNYVEMEGLQVFKIYLAFFGFISIDDDKEFDIANISNNKKTESKNGLRFMEFHGAINKELREQNKKIFNMKENKIGDVIKIIMISPAGAEGINLNNCRQVHILEPYWNEVRIEQVIGRAVRQCHHKELPLNERTVDVFRYKMVRDIDDMKKLIPKEDKEKKYKSLVAIKTETSDEMMENISRRKNNLLLSFIEAIKEASVDCELFKAHNMMGSKYSCFKFNEESQFDRNVGPAYNKDIEIDGMMDNGSNAIDSIKKRIKVRKIKVVKKIDETSYSEEINAWFYEQSGTVYDNDLDYPIGKVGKDSSGNYMKLDKDIYIMENVINIPIFKLYE</sequence>
<name>A0A6C0HVB3_9ZZZZ</name>
<dbReference type="SUPFAM" id="SSF52540">
    <property type="entry name" value="P-loop containing nucleoside triphosphate hydrolases"/>
    <property type="match status" value="2"/>
</dbReference>
<dbReference type="GO" id="GO:0031297">
    <property type="term" value="P:replication fork processing"/>
    <property type="evidence" value="ECO:0007669"/>
    <property type="project" value="TreeGrafter"/>
</dbReference>